<dbReference type="InterPro" id="IPR036388">
    <property type="entry name" value="WH-like_DNA-bd_sf"/>
</dbReference>
<dbReference type="InterPro" id="IPR049945">
    <property type="entry name" value="AAA_22"/>
</dbReference>
<keyword evidence="4" id="KW-1185">Reference proteome</keyword>
<dbReference type="GO" id="GO:0003677">
    <property type="term" value="F:DNA binding"/>
    <property type="evidence" value="ECO:0007669"/>
    <property type="project" value="UniProtKB-KW"/>
</dbReference>
<evidence type="ECO:0000259" key="2">
    <source>
        <dbReference type="PROSITE" id="PS50043"/>
    </source>
</evidence>
<dbReference type="SUPFAM" id="SSF51658">
    <property type="entry name" value="Xylose isomerase-like"/>
    <property type="match status" value="1"/>
</dbReference>
<evidence type="ECO:0000256" key="1">
    <source>
        <dbReference type="ARBA" id="ARBA00023125"/>
    </source>
</evidence>
<dbReference type="RefSeq" id="WP_110565161.1">
    <property type="nucleotide sequence ID" value="NZ_PYBV01000024.1"/>
</dbReference>
<dbReference type="InterPro" id="IPR000792">
    <property type="entry name" value="Tscrpt_reg_LuxR_C"/>
</dbReference>
<accession>A0A318NLG8</accession>
<dbReference type="GO" id="GO:0006355">
    <property type="term" value="P:regulation of DNA-templated transcription"/>
    <property type="evidence" value="ECO:0007669"/>
    <property type="project" value="InterPro"/>
</dbReference>
<dbReference type="AlphaFoldDB" id="A0A318NLG8"/>
<dbReference type="Pfam" id="PF00196">
    <property type="entry name" value="GerE"/>
    <property type="match status" value="1"/>
</dbReference>
<dbReference type="OrthoDB" id="3197423at2"/>
<dbReference type="InterPro" id="IPR036237">
    <property type="entry name" value="Xyl_isomerase-like_sf"/>
</dbReference>
<evidence type="ECO:0000313" key="3">
    <source>
        <dbReference type="EMBL" id="PYC68128.1"/>
    </source>
</evidence>
<keyword evidence="1" id="KW-0238">DNA-binding</keyword>
<comment type="caution">
    <text evidence="3">The sequence shown here is derived from an EMBL/GenBank/DDBJ whole genome shotgun (WGS) entry which is preliminary data.</text>
</comment>
<dbReference type="InterPro" id="IPR027417">
    <property type="entry name" value="P-loop_NTPase"/>
</dbReference>
<dbReference type="GO" id="GO:0016887">
    <property type="term" value="F:ATP hydrolysis activity"/>
    <property type="evidence" value="ECO:0007669"/>
    <property type="project" value="InterPro"/>
</dbReference>
<dbReference type="CDD" id="cd06170">
    <property type="entry name" value="LuxR_C_like"/>
    <property type="match status" value="1"/>
</dbReference>
<dbReference type="SUPFAM" id="SSF46894">
    <property type="entry name" value="C-terminal effector domain of the bipartite response regulators"/>
    <property type="match status" value="1"/>
</dbReference>
<dbReference type="PROSITE" id="PS50043">
    <property type="entry name" value="HTH_LUXR_2"/>
    <property type="match status" value="1"/>
</dbReference>
<dbReference type="Pfam" id="PF13401">
    <property type="entry name" value="AAA_22"/>
    <property type="match status" value="1"/>
</dbReference>
<dbReference type="SMART" id="SM00421">
    <property type="entry name" value="HTH_LUXR"/>
    <property type="match status" value="1"/>
</dbReference>
<dbReference type="PRINTS" id="PR00038">
    <property type="entry name" value="HTHLUXR"/>
</dbReference>
<dbReference type="EMBL" id="PYBV01000024">
    <property type="protein sequence ID" value="PYC68128.1"/>
    <property type="molecule type" value="Genomic_DNA"/>
</dbReference>
<dbReference type="Gene3D" id="3.40.50.300">
    <property type="entry name" value="P-loop containing nucleotide triphosphate hydrolases"/>
    <property type="match status" value="1"/>
</dbReference>
<dbReference type="PANTHER" id="PTHR43214:SF43">
    <property type="entry name" value="TWO-COMPONENT RESPONSE REGULATOR"/>
    <property type="match status" value="1"/>
</dbReference>
<dbReference type="InterPro" id="IPR016032">
    <property type="entry name" value="Sig_transdc_resp-reg_C-effctor"/>
</dbReference>
<dbReference type="Proteomes" id="UP000248333">
    <property type="component" value="Unassembled WGS sequence"/>
</dbReference>
<feature type="domain" description="HTH luxR-type" evidence="2">
    <location>
        <begin position="801"/>
        <end position="866"/>
    </location>
</feature>
<dbReference type="InterPro" id="IPR039420">
    <property type="entry name" value="WalR-like"/>
</dbReference>
<protein>
    <recommendedName>
        <fullName evidence="2">HTH luxR-type domain-containing protein</fullName>
    </recommendedName>
</protein>
<evidence type="ECO:0000313" key="4">
    <source>
        <dbReference type="Proteomes" id="UP000248333"/>
    </source>
</evidence>
<gene>
    <name evidence="3" type="ORF">C7C45_19720</name>
</gene>
<reference evidence="3 4" key="1">
    <citation type="submission" date="2018-03" db="EMBL/GenBank/DDBJ databases">
        <title>Bioinformatic expansion and discovery of thiopeptide antibiotics.</title>
        <authorList>
            <person name="Schwalen C.J."/>
            <person name="Hudson G.A."/>
            <person name="Mitchell D.A."/>
        </authorList>
    </citation>
    <scope>NUCLEOTIDE SEQUENCE [LARGE SCALE GENOMIC DNA]</scope>
    <source>
        <strain evidence="3 4">NRRL 8041</strain>
    </source>
</reference>
<dbReference type="PANTHER" id="PTHR43214">
    <property type="entry name" value="TWO-COMPONENT RESPONSE REGULATOR"/>
    <property type="match status" value="1"/>
</dbReference>
<organism evidence="3 4">
    <name type="scientific">Micromonospora arborensis</name>
    <dbReference type="NCBI Taxonomy" id="2116518"/>
    <lineage>
        <taxon>Bacteria</taxon>
        <taxon>Bacillati</taxon>
        <taxon>Actinomycetota</taxon>
        <taxon>Actinomycetes</taxon>
        <taxon>Micromonosporales</taxon>
        <taxon>Micromonosporaceae</taxon>
        <taxon>Micromonospora</taxon>
    </lineage>
</organism>
<proteinExistence type="predicted"/>
<name>A0A318NLG8_9ACTN</name>
<dbReference type="SUPFAM" id="SSF52540">
    <property type="entry name" value="P-loop containing nucleoside triphosphate hydrolases"/>
    <property type="match status" value="1"/>
</dbReference>
<sequence>MLTGRDGLLAEARTALVRASGVVLVGPAGVGRTALARAVVADLPSRLFGEAWITATEASKEVPFGALGRLLNGGHPSLHPALVHHTVLAALHERCGRGRTPVLVVDDAHLLDGPSAGVLLGLVQARVVRALVTARSGVPAPDAVVALWKDVELSRLFVPALTEDAVGALAEQRLSGPVSRTTTQLLWQWTGGLPQLVVALIDHGREVGSLVRDTDQWRWRAPLAVPAQVADLLDRELDRVGRPGEDALAAMALGGPLPLSVVEAAASPELIADLEQLGMVRSEQSDDQILVRLRHPMLGAAVRRRMSPARRRRVSAALLASAPPAATRGPHAMASALWAVHAGQPVGSAELIRSASLCLYADPAASEQLARRARERGGGAPAAVALAAALVEQGRTAEAYEALVAAQRAAEAADDRGAQVTVRVALARHRAWVGREPRQAYDDLLRIHADAEAAGDTAGRAEAASAAVVVQLFSGQAARALHGARELLAESPPPAGQLRVTLASVAALVLTGRTAEAARVGRAAVAAVERAGSSALPLARGMAGAALAFAELWREPTPTGPVTDPAAGRWPMPNDPLVSGLSHTAWPVFDGYAQRISGDRAGAISRLRDAVAQQADGEGLFRSEAAGWLAITLAEDGHPDEAEAVLREHPVDAVTLVPGLRPWATAAVAAAAGQRSRAARLMDEAIVIAHASGCWLVELGYLIYAAHLDPVAGPSRYADRIAEALGHVDAERLVTAGRAVIALAGRNPSVLLEHAHRLLDVNMTGEALKLVDEVTRHAGTSDSTRLFVALRTRLRAAAPGDPAVAAGLTARETQIAGFAARGLSDREIADQLVLSVRTVQTHLGRAYRKLAVTSRRELSDALRLVG</sequence>
<dbReference type="Gene3D" id="1.10.10.10">
    <property type="entry name" value="Winged helix-like DNA-binding domain superfamily/Winged helix DNA-binding domain"/>
    <property type="match status" value="1"/>
</dbReference>